<dbReference type="InterPro" id="IPR037401">
    <property type="entry name" value="SnoaL-like"/>
</dbReference>
<dbReference type="KEGG" id="pseo:OM33_12470"/>
<feature type="domain" description="SnoaL-like" evidence="1">
    <location>
        <begin position="16"/>
        <end position="117"/>
    </location>
</feature>
<dbReference type="RefSeq" id="WP_038642142.1">
    <property type="nucleotide sequence ID" value="NZ_CP009888.1"/>
</dbReference>
<dbReference type="STRING" id="1348114.OM33_12470"/>
<dbReference type="Proteomes" id="UP000030341">
    <property type="component" value="Chromosome 1"/>
</dbReference>
<dbReference type="Gene3D" id="3.10.450.50">
    <property type="match status" value="1"/>
</dbReference>
<evidence type="ECO:0000313" key="2">
    <source>
        <dbReference type="EMBL" id="AIY65852.1"/>
    </source>
</evidence>
<proteinExistence type="predicted"/>
<dbReference type="Pfam" id="PF12680">
    <property type="entry name" value="SnoaL_2"/>
    <property type="match status" value="1"/>
</dbReference>
<dbReference type="OrthoDB" id="9782972at2"/>
<accession>A0A0A7EIP6</accession>
<sequence>MAFTEQEKLTIEIIDKQLDAYNNRDIEAFAATYHDDVEIHAFPGGLQYQGKDELIKRYGAKFSSLVYLNATSLNRIVNGSYLIDKERACSASETPENIETDVVVIASYQVEDGLIKRVCFMRD</sequence>
<dbReference type="SUPFAM" id="SSF54427">
    <property type="entry name" value="NTF2-like"/>
    <property type="match status" value="1"/>
</dbReference>
<dbReference type="eggNOG" id="COG4538">
    <property type="taxonomic scope" value="Bacteria"/>
</dbReference>
<evidence type="ECO:0000259" key="1">
    <source>
        <dbReference type="Pfam" id="PF12680"/>
    </source>
</evidence>
<organism evidence="2 3">
    <name type="scientific">Pseudoalteromonas piratica</name>
    <dbReference type="NCBI Taxonomy" id="1348114"/>
    <lineage>
        <taxon>Bacteria</taxon>
        <taxon>Pseudomonadati</taxon>
        <taxon>Pseudomonadota</taxon>
        <taxon>Gammaproteobacteria</taxon>
        <taxon>Alteromonadales</taxon>
        <taxon>Pseudoalteromonadaceae</taxon>
        <taxon>Pseudoalteromonas</taxon>
    </lineage>
</organism>
<dbReference type="HOGENOM" id="CLU_135625_0_0_6"/>
<protein>
    <recommendedName>
        <fullName evidence="1">SnoaL-like domain-containing protein</fullName>
    </recommendedName>
</protein>
<dbReference type="InterPro" id="IPR032710">
    <property type="entry name" value="NTF2-like_dom_sf"/>
</dbReference>
<reference evidence="2 3" key="1">
    <citation type="submission" date="2014-11" db="EMBL/GenBank/DDBJ databases">
        <title>Complete Genome Sequence of Pseudoalteromonas sp. Strain OCN003 Isolated from Kaneohe Bay, Oahu, Hawaii.</title>
        <authorList>
            <person name="Beurmann S."/>
            <person name="Videau P."/>
            <person name="Ushijima B."/>
            <person name="Smith A.M."/>
            <person name="Aeby G.S."/>
            <person name="Callahan S.M."/>
            <person name="Belcaid M."/>
        </authorList>
    </citation>
    <scope>NUCLEOTIDE SEQUENCE [LARGE SCALE GENOMIC DNA]</scope>
    <source>
        <strain evidence="2 3">OCN003</strain>
    </source>
</reference>
<dbReference type="PIRSF" id="PIRSF030561">
    <property type="entry name" value="UCP030561"/>
    <property type="match status" value="1"/>
</dbReference>
<gene>
    <name evidence="2" type="ORF">OM33_12470</name>
</gene>
<keyword evidence="3" id="KW-1185">Reference proteome</keyword>
<name>A0A0A7EIP6_9GAMM</name>
<dbReference type="AlphaFoldDB" id="A0A0A7EIP6"/>
<dbReference type="EMBL" id="CP009888">
    <property type="protein sequence ID" value="AIY65852.1"/>
    <property type="molecule type" value="Genomic_DNA"/>
</dbReference>
<evidence type="ECO:0000313" key="3">
    <source>
        <dbReference type="Proteomes" id="UP000030341"/>
    </source>
</evidence>
<dbReference type="InterPro" id="IPR008317">
    <property type="entry name" value="UCP030561"/>
</dbReference>